<evidence type="ECO:0000256" key="4">
    <source>
        <dbReference type="ARBA" id="ARBA00023242"/>
    </source>
</evidence>
<keyword evidence="5" id="KW-0175">Coiled coil</keyword>
<evidence type="ECO:0000256" key="3">
    <source>
        <dbReference type="ARBA" id="ARBA00023163"/>
    </source>
</evidence>
<reference evidence="8 9" key="1">
    <citation type="journal article" date="2024" name="Science">
        <title>Giant polyketide synthase enzymes in the biosynthesis of giant marine polyether toxins.</title>
        <authorList>
            <person name="Fallon T.R."/>
            <person name="Shende V.V."/>
            <person name="Wierzbicki I.H."/>
            <person name="Pendleton A.L."/>
            <person name="Watervoot N.F."/>
            <person name="Auber R.P."/>
            <person name="Gonzalez D.J."/>
            <person name="Wisecaver J.H."/>
            <person name="Moore B.S."/>
        </authorList>
    </citation>
    <scope>NUCLEOTIDE SEQUENCE [LARGE SCALE GENOMIC DNA]</scope>
    <source>
        <strain evidence="8 9">12B1</strain>
    </source>
</reference>
<dbReference type="Proteomes" id="UP001515480">
    <property type="component" value="Unassembled WGS sequence"/>
</dbReference>
<sequence>MAEDRVTVLNPRTGVWLEGERAPTRSELGAWLLAHPGWKPAVNFAGARGDDAATEVDGASAARARALDEQARREAGLLLGVWSDPDGSARGGASTVSTSLSSEQSARREQLIREAEERANRLWEKSVVCAGRGEGGARLAGAADAAIARMVREEIEQLEARLLEAQASSLKEALAAAEARAQQRCADVAAELSSAMFASLWSHVAEGASEAIKESAAKTSQALREAEVTLRAKCLARLGASSADLAVKSQEGHHADAPSLENDLDDLETRLQQMDLLKLTKSQASASTGIVEAGKRSAESGDELGADAWVEAA</sequence>
<keyword evidence="2" id="KW-0805">Transcription regulation</keyword>
<comment type="caution">
    <text evidence="8">The sequence shown here is derived from an EMBL/GenBank/DDBJ whole genome shotgun (WGS) entry which is preliminary data.</text>
</comment>
<evidence type="ECO:0000256" key="2">
    <source>
        <dbReference type="ARBA" id="ARBA00023015"/>
    </source>
</evidence>
<organism evidence="8 9">
    <name type="scientific">Prymnesium parvum</name>
    <name type="common">Toxic golden alga</name>
    <dbReference type="NCBI Taxonomy" id="97485"/>
    <lineage>
        <taxon>Eukaryota</taxon>
        <taxon>Haptista</taxon>
        <taxon>Haptophyta</taxon>
        <taxon>Prymnesiophyceae</taxon>
        <taxon>Prymnesiales</taxon>
        <taxon>Prymnesiaceae</taxon>
        <taxon>Prymnesium</taxon>
    </lineage>
</organism>
<dbReference type="SMART" id="SM00592">
    <property type="entry name" value="BRK"/>
    <property type="match status" value="1"/>
</dbReference>
<protein>
    <recommendedName>
        <fullName evidence="7">BRK domain-containing protein</fullName>
    </recommendedName>
</protein>
<evidence type="ECO:0000256" key="6">
    <source>
        <dbReference type="SAM" id="MobiDB-lite"/>
    </source>
</evidence>
<dbReference type="AlphaFoldDB" id="A0AB34J741"/>
<dbReference type="InterPro" id="IPR006576">
    <property type="entry name" value="BRK_domain"/>
</dbReference>
<dbReference type="Gene3D" id="3.40.5.120">
    <property type="match status" value="1"/>
</dbReference>
<keyword evidence="9" id="KW-1185">Reference proteome</keyword>
<dbReference type="InterPro" id="IPR037259">
    <property type="entry name" value="BRK_sf"/>
</dbReference>
<dbReference type="SUPFAM" id="SSF160481">
    <property type="entry name" value="BRK domain-like"/>
    <property type="match status" value="1"/>
</dbReference>
<feature type="region of interest" description="Disordered" evidence="6">
    <location>
        <begin position="288"/>
        <end position="313"/>
    </location>
</feature>
<name>A0AB34J741_PRYPA</name>
<evidence type="ECO:0000256" key="5">
    <source>
        <dbReference type="SAM" id="Coils"/>
    </source>
</evidence>
<keyword evidence="3" id="KW-0804">Transcription</keyword>
<dbReference type="Pfam" id="PF07533">
    <property type="entry name" value="BRK"/>
    <property type="match status" value="1"/>
</dbReference>
<gene>
    <name evidence="8" type="ORF">AB1Y20_005670</name>
</gene>
<dbReference type="GO" id="GO:0005634">
    <property type="term" value="C:nucleus"/>
    <property type="evidence" value="ECO:0007669"/>
    <property type="project" value="UniProtKB-SubCell"/>
</dbReference>
<evidence type="ECO:0000256" key="1">
    <source>
        <dbReference type="ARBA" id="ARBA00004123"/>
    </source>
</evidence>
<evidence type="ECO:0000259" key="7">
    <source>
        <dbReference type="SMART" id="SM00592"/>
    </source>
</evidence>
<comment type="subcellular location">
    <subcellularLocation>
        <location evidence="1">Nucleus</location>
    </subcellularLocation>
</comment>
<keyword evidence="4" id="KW-0539">Nucleus</keyword>
<evidence type="ECO:0000313" key="9">
    <source>
        <dbReference type="Proteomes" id="UP001515480"/>
    </source>
</evidence>
<accession>A0AB34J741</accession>
<dbReference type="EMBL" id="JBGBPQ010000013">
    <property type="protein sequence ID" value="KAL1512414.1"/>
    <property type="molecule type" value="Genomic_DNA"/>
</dbReference>
<proteinExistence type="predicted"/>
<feature type="domain" description="BRK" evidence="7">
    <location>
        <begin position="1"/>
        <end position="45"/>
    </location>
</feature>
<evidence type="ECO:0000313" key="8">
    <source>
        <dbReference type="EMBL" id="KAL1512414.1"/>
    </source>
</evidence>
<feature type="coiled-coil region" evidence="5">
    <location>
        <begin position="148"/>
        <end position="180"/>
    </location>
</feature>